<organism evidence="1 2">
    <name type="scientific">Nocardiopsis aegyptia</name>
    <dbReference type="NCBI Taxonomy" id="220378"/>
    <lineage>
        <taxon>Bacteria</taxon>
        <taxon>Bacillati</taxon>
        <taxon>Actinomycetota</taxon>
        <taxon>Actinomycetes</taxon>
        <taxon>Streptosporangiales</taxon>
        <taxon>Nocardiopsidaceae</taxon>
        <taxon>Nocardiopsis</taxon>
    </lineage>
</organism>
<gene>
    <name evidence="1" type="ORF">HNR10_002013</name>
</gene>
<name>A0A7Z0EL69_9ACTN</name>
<dbReference type="EMBL" id="JACCFS010000001">
    <property type="protein sequence ID" value="NYJ34132.1"/>
    <property type="molecule type" value="Genomic_DNA"/>
</dbReference>
<dbReference type="RefSeq" id="WP_179822622.1">
    <property type="nucleotide sequence ID" value="NZ_JACCFS010000001.1"/>
</dbReference>
<dbReference type="Proteomes" id="UP000572051">
    <property type="component" value="Unassembled WGS sequence"/>
</dbReference>
<proteinExistence type="predicted"/>
<accession>A0A7Z0EL69</accession>
<protein>
    <submittedName>
        <fullName evidence="1">Uncharacterized protein</fullName>
    </submittedName>
</protein>
<evidence type="ECO:0000313" key="2">
    <source>
        <dbReference type="Proteomes" id="UP000572051"/>
    </source>
</evidence>
<evidence type="ECO:0000313" key="1">
    <source>
        <dbReference type="EMBL" id="NYJ34132.1"/>
    </source>
</evidence>
<comment type="caution">
    <text evidence="1">The sequence shown here is derived from an EMBL/GenBank/DDBJ whole genome shotgun (WGS) entry which is preliminary data.</text>
</comment>
<dbReference type="AlphaFoldDB" id="A0A7Z0EL69"/>
<sequence length="145" mass="16178">MPSGPLTRADLPELHPIVRPRPVTPPDRLWSAEDWERIRHGLEAPTMEDRWVALVEDDRLHLHRSWTGYGMFEADFATKGTGRRIVGARGEGVPEDGADLHGLFLELLIVGPLLKQDARDLWRRFTALGGLSALGRTSTTGLPKL</sequence>
<reference evidence="1 2" key="1">
    <citation type="submission" date="2020-07" db="EMBL/GenBank/DDBJ databases">
        <title>Sequencing the genomes of 1000 actinobacteria strains.</title>
        <authorList>
            <person name="Klenk H.-P."/>
        </authorList>
    </citation>
    <scope>NUCLEOTIDE SEQUENCE [LARGE SCALE GENOMIC DNA]</scope>
    <source>
        <strain evidence="1 2">DSM 44442</strain>
    </source>
</reference>
<keyword evidence="2" id="KW-1185">Reference proteome</keyword>